<dbReference type="STRING" id="1173061.A0A0J9XKK2"/>
<dbReference type="PANTHER" id="PTHR23076:SF97">
    <property type="entry name" value="ATP-DEPENDENT ZINC METALLOPROTEASE YME1L1"/>
    <property type="match status" value="1"/>
</dbReference>
<evidence type="ECO:0000256" key="4">
    <source>
        <dbReference type="ARBA" id="ARBA00010550"/>
    </source>
</evidence>
<dbReference type="GO" id="GO:0005743">
    <property type="term" value="C:mitochondrial inner membrane"/>
    <property type="evidence" value="ECO:0007669"/>
    <property type="project" value="TreeGrafter"/>
</dbReference>
<dbReference type="EMBL" id="CCBN010000027">
    <property type="protein sequence ID" value="CDO57934.1"/>
    <property type="molecule type" value="Genomic_DNA"/>
</dbReference>
<keyword evidence="9" id="KW-0862">Zinc</keyword>
<dbReference type="InterPro" id="IPR000642">
    <property type="entry name" value="Peptidase_M41"/>
</dbReference>
<evidence type="ECO:0000256" key="9">
    <source>
        <dbReference type="ARBA" id="ARBA00022833"/>
    </source>
</evidence>
<dbReference type="SMART" id="SM00382">
    <property type="entry name" value="AAA"/>
    <property type="match status" value="1"/>
</dbReference>
<organism evidence="15 16">
    <name type="scientific">Geotrichum candidum</name>
    <name type="common">Oospora lactis</name>
    <name type="synonym">Dipodascus geotrichum</name>
    <dbReference type="NCBI Taxonomy" id="1173061"/>
    <lineage>
        <taxon>Eukaryota</taxon>
        <taxon>Fungi</taxon>
        <taxon>Dikarya</taxon>
        <taxon>Ascomycota</taxon>
        <taxon>Saccharomycotina</taxon>
        <taxon>Dipodascomycetes</taxon>
        <taxon>Dipodascales</taxon>
        <taxon>Dipodascaceae</taxon>
        <taxon>Geotrichum</taxon>
    </lineage>
</organism>
<dbReference type="GO" id="GO:0006515">
    <property type="term" value="P:protein quality control for misfolded or incompletely synthesized proteins"/>
    <property type="evidence" value="ECO:0007669"/>
    <property type="project" value="TreeGrafter"/>
</dbReference>
<dbReference type="OrthoDB" id="1413014at2759"/>
<comment type="cofactor">
    <cofactor evidence="1">
        <name>Zn(2+)</name>
        <dbReference type="ChEBI" id="CHEBI:29105"/>
    </cofactor>
</comment>
<feature type="compositionally biased region" description="Polar residues" evidence="13">
    <location>
        <begin position="215"/>
        <end position="229"/>
    </location>
</feature>
<comment type="similarity">
    <text evidence="3">In the C-terminal section; belongs to the peptidase M41 family.</text>
</comment>
<dbReference type="GO" id="GO:0004222">
    <property type="term" value="F:metalloendopeptidase activity"/>
    <property type="evidence" value="ECO:0007669"/>
    <property type="project" value="InterPro"/>
</dbReference>
<evidence type="ECO:0000313" key="16">
    <source>
        <dbReference type="Proteomes" id="UP000242525"/>
    </source>
</evidence>
<dbReference type="Pfam" id="PF17862">
    <property type="entry name" value="AAA_lid_3"/>
    <property type="match status" value="1"/>
</dbReference>
<dbReference type="GO" id="GO:0016887">
    <property type="term" value="F:ATP hydrolysis activity"/>
    <property type="evidence" value="ECO:0007669"/>
    <property type="project" value="InterPro"/>
</dbReference>
<keyword evidence="10" id="KW-0067">ATP-binding</keyword>
<feature type="compositionally biased region" description="Polar residues" evidence="13">
    <location>
        <begin position="126"/>
        <end position="147"/>
    </location>
</feature>
<evidence type="ECO:0000256" key="5">
    <source>
        <dbReference type="ARBA" id="ARBA00022670"/>
    </source>
</evidence>
<dbReference type="Gene3D" id="1.20.58.760">
    <property type="entry name" value="Peptidase M41"/>
    <property type="match status" value="1"/>
</dbReference>
<keyword evidence="7" id="KW-0547">Nucleotide-binding</keyword>
<evidence type="ECO:0000256" key="13">
    <source>
        <dbReference type="SAM" id="MobiDB-lite"/>
    </source>
</evidence>
<feature type="domain" description="AAA+ ATPase" evidence="14">
    <location>
        <begin position="269"/>
        <end position="405"/>
    </location>
</feature>
<dbReference type="InterPro" id="IPR041569">
    <property type="entry name" value="AAA_lid_3"/>
</dbReference>
<dbReference type="GO" id="GO:0007005">
    <property type="term" value="P:mitochondrion organization"/>
    <property type="evidence" value="ECO:0007669"/>
    <property type="project" value="TreeGrafter"/>
</dbReference>
<dbReference type="Gene3D" id="1.10.8.60">
    <property type="match status" value="1"/>
</dbReference>
<dbReference type="InterPro" id="IPR003959">
    <property type="entry name" value="ATPase_AAA_core"/>
</dbReference>
<dbReference type="GO" id="GO:0046872">
    <property type="term" value="F:metal ion binding"/>
    <property type="evidence" value="ECO:0007669"/>
    <property type="project" value="UniProtKB-KW"/>
</dbReference>
<keyword evidence="16" id="KW-1185">Reference proteome</keyword>
<evidence type="ECO:0000256" key="7">
    <source>
        <dbReference type="ARBA" id="ARBA00022741"/>
    </source>
</evidence>
<dbReference type="HAMAP" id="MF_01458">
    <property type="entry name" value="FtsH"/>
    <property type="match status" value="1"/>
</dbReference>
<dbReference type="Pfam" id="PF01434">
    <property type="entry name" value="Peptidase_M41"/>
    <property type="match status" value="1"/>
</dbReference>
<evidence type="ECO:0000256" key="1">
    <source>
        <dbReference type="ARBA" id="ARBA00001947"/>
    </source>
</evidence>
<protein>
    <submittedName>
        <fullName evidence="15">Similar to Saccharomyces cerevisiae YPR024W YME1 Catalytic subunit of the mitochondrial inner membrane i-AAA protease complex</fullName>
    </submittedName>
</protein>
<dbReference type="SUPFAM" id="SSF52540">
    <property type="entry name" value="P-loop containing nucleoside triphosphate hydrolases"/>
    <property type="match status" value="1"/>
</dbReference>
<dbReference type="FunFam" id="1.20.58.760:FF:000001">
    <property type="entry name" value="ATP-dependent zinc metalloprotease FtsH"/>
    <property type="match status" value="1"/>
</dbReference>
<dbReference type="InterPro" id="IPR027417">
    <property type="entry name" value="P-loop_NTPase"/>
</dbReference>
<dbReference type="GO" id="GO:0005524">
    <property type="term" value="F:ATP binding"/>
    <property type="evidence" value="ECO:0007669"/>
    <property type="project" value="UniProtKB-KW"/>
</dbReference>
<dbReference type="PANTHER" id="PTHR23076">
    <property type="entry name" value="METALLOPROTEASE M41 FTSH"/>
    <property type="match status" value="1"/>
</dbReference>
<dbReference type="Gene3D" id="3.40.50.300">
    <property type="entry name" value="P-loop containing nucleotide triphosphate hydrolases"/>
    <property type="match status" value="1"/>
</dbReference>
<dbReference type="CDD" id="cd19501">
    <property type="entry name" value="RecA-like_FtsH"/>
    <property type="match status" value="1"/>
</dbReference>
<keyword evidence="8" id="KW-0378">Hydrolase</keyword>
<dbReference type="InterPro" id="IPR003593">
    <property type="entry name" value="AAA+_ATPase"/>
</dbReference>
<comment type="similarity">
    <text evidence="4">In the N-terminal section; belongs to the AAA ATPase family.</text>
</comment>
<comment type="subcellular location">
    <subcellularLocation>
        <location evidence="2">Membrane</location>
    </subcellularLocation>
</comment>
<dbReference type="InterPro" id="IPR048438">
    <property type="entry name" value="Yme1-like_N"/>
</dbReference>
<evidence type="ECO:0000313" key="15">
    <source>
        <dbReference type="EMBL" id="CDO57934.1"/>
    </source>
</evidence>
<accession>A0A0J9XKK2</accession>
<evidence type="ECO:0000256" key="11">
    <source>
        <dbReference type="ARBA" id="ARBA00023049"/>
    </source>
</evidence>
<evidence type="ECO:0000256" key="10">
    <source>
        <dbReference type="ARBA" id="ARBA00022840"/>
    </source>
</evidence>
<evidence type="ECO:0000256" key="3">
    <source>
        <dbReference type="ARBA" id="ARBA00010044"/>
    </source>
</evidence>
<name>A0A0J9XKK2_GEOCN</name>
<dbReference type="Proteomes" id="UP000242525">
    <property type="component" value="Unassembled WGS sequence"/>
</dbReference>
<keyword evidence="11" id="KW-0482">Metalloprotease</keyword>
<evidence type="ECO:0000256" key="6">
    <source>
        <dbReference type="ARBA" id="ARBA00022723"/>
    </source>
</evidence>
<dbReference type="InterPro" id="IPR005936">
    <property type="entry name" value="FtsH"/>
</dbReference>
<comment type="caution">
    <text evidence="15">The sequence shown here is derived from an EMBL/GenBank/DDBJ whole genome shotgun (WGS) entry which is preliminary data.</text>
</comment>
<dbReference type="FunFam" id="3.40.50.300:FF:000175">
    <property type="entry name" value="ATP-dependent zinc metalloprotease FTSH 4"/>
    <property type="match status" value="1"/>
</dbReference>
<proteinExistence type="inferred from homology"/>
<evidence type="ECO:0000256" key="8">
    <source>
        <dbReference type="ARBA" id="ARBA00022801"/>
    </source>
</evidence>
<dbReference type="SUPFAM" id="SSF140990">
    <property type="entry name" value="FtsH protease domain-like"/>
    <property type="match status" value="1"/>
</dbReference>
<keyword evidence="12" id="KW-0472">Membrane</keyword>
<dbReference type="AlphaFoldDB" id="A0A0J9XKK2"/>
<feature type="region of interest" description="Disordered" evidence="13">
    <location>
        <begin position="210"/>
        <end position="229"/>
    </location>
</feature>
<dbReference type="InterPro" id="IPR037219">
    <property type="entry name" value="Peptidase_M41-like"/>
</dbReference>
<sequence>MLRAALLSRNLYRAHPRLALGRRHISWFANDSTPHSTPLSSATTSDNTILPLKEQMANRSLSNPKLQAEFYRELLASNMPQVVVSRYETTGVAHDHECTDLYITSLKSLGEHDKAARAEKALAAATQGQQKQLRPLQSPSGNSLFDGNVGSSSEPVYVIVEESNLAMLLKWLKWIIPMGFFTWGLYNSYVIVGEIGSAIKRASNSGEFPGGEFPGTSSDSKNLADSANGTKSTVKFSDVQGVDEARAELEEIVEFLKDPAKFTGLGGKLPKGVLLTGPPGTGKTLLARAVAGEAGVPFFFMSGSEFDEMYVGVGAKRVRELFASARAKAPAIVFIDELDAIGGKRNPKDQAYMRQTLNQLLVDLDGFSQSTGVIFIAATNFPEMLDKALTRPGRFDKIVHVDLPDVRGRIAILNHHIKKIEAGKDIDTSVLARGTSGFSGADLMNLVNQAAIHASQQKAVSVNMEHFEWAKDKILLGAARKSMVLTEETRKNTAFHEAGHAIMALYTPGATSLYKATILPRGDALGITFQLPEMDKYDQTQRELLARLDVCMGGKIAEEMLLGKNQVTAGCSSDLRTATSVARAMVTAYGMSPAIGPMQLEENWGDWSAATRRLAEQEIVRLLTESESRTRQLLRAHELELQRLAEGLIEYETLDKEEMERVVRGEPLSKPRLVTNPVVKSEDIKDRRVHAA</sequence>
<reference evidence="15" key="1">
    <citation type="submission" date="2014-03" db="EMBL/GenBank/DDBJ databases">
        <authorList>
            <person name="Casaregola S."/>
        </authorList>
    </citation>
    <scope>NUCLEOTIDE SEQUENCE [LARGE SCALE GENOMIC DNA]</scope>
    <source>
        <strain evidence="15">CLIB 918</strain>
    </source>
</reference>
<gene>
    <name evidence="15" type="ORF">BN980_GECA27s00901g</name>
</gene>
<evidence type="ECO:0000256" key="2">
    <source>
        <dbReference type="ARBA" id="ARBA00004370"/>
    </source>
</evidence>
<dbReference type="FunFam" id="1.10.8.60:FF:000001">
    <property type="entry name" value="ATP-dependent zinc metalloprotease FtsH"/>
    <property type="match status" value="1"/>
</dbReference>
<keyword evidence="5 15" id="KW-0645">Protease</keyword>
<evidence type="ECO:0000256" key="12">
    <source>
        <dbReference type="ARBA" id="ARBA00023136"/>
    </source>
</evidence>
<feature type="region of interest" description="Disordered" evidence="13">
    <location>
        <begin position="123"/>
        <end position="147"/>
    </location>
</feature>
<evidence type="ECO:0000259" key="14">
    <source>
        <dbReference type="SMART" id="SM00382"/>
    </source>
</evidence>
<dbReference type="Pfam" id="PF00004">
    <property type="entry name" value="AAA"/>
    <property type="match status" value="1"/>
</dbReference>
<dbReference type="Pfam" id="PF21232">
    <property type="entry name" value="Yme1-like_N"/>
    <property type="match status" value="1"/>
</dbReference>
<dbReference type="GO" id="GO:0004176">
    <property type="term" value="F:ATP-dependent peptidase activity"/>
    <property type="evidence" value="ECO:0007669"/>
    <property type="project" value="InterPro"/>
</dbReference>
<keyword evidence="6" id="KW-0479">Metal-binding</keyword>